<dbReference type="GO" id="GO:0009986">
    <property type="term" value="C:cell surface"/>
    <property type="evidence" value="ECO:0007669"/>
    <property type="project" value="UniProtKB-ARBA"/>
</dbReference>
<keyword evidence="11 13" id="KW-0067">ATP-binding</keyword>
<comment type="subunit">
    <text evidence="13">Monomer.</text>
</comment>
<comment type="subcellular location">
    <subcellularLocation>
        <location evidence="2 13">Cytoplasm</location>
    </subcellularLocation>
</comment>
<sequence>MAKMTVKDLDLKGKKVLVRVDFNVPLKDGVITNDNRIAAALPTIKYIIENGGRAILFSHLGRVKEEADKEGKSLAPVAKNLAEKLGQDVVFPGVTRGAELEAAIDALEDGQVLLVENTRFEDVDGKKESKNDSELGKYWASLGDGIFVNDAFGTAHRAHASNVGISANVEKAVAGFLLENEIAYIKEAVEKPERPFVAILGGSKVSDKIGVIENLLEKADKVLIGGGMTYTFYKAQGIEIGNSLVEEDKLDVAKELLEKANGKLILPVDSKEANAFADYTEVRDTEGEAVSEGFLGLDIGPKSIAAFDKALEGTKTVVWNGPMGVFENPDFQAGTIGVMDSIVKQPGVKSIIGGGDSAAAAINLGRADKFSWISTGGGASMELLEGKELPGLAALTEK</sequence>
<feature type="binding site" evidence="13 15">
    <location>
        <position position="296"/>
    </location>
    <ligand>
        <name>ATP</name>
        <dbReference type="ChEBI" id="CHEBI:30616"/>
    </ligand>
</feature>
<evidence type="ECO:0000256" key="10">
    <source>
        <dbReference type="ARBA" id="ARBA00022777"/>
    </source>
</evidence>
<dbReference type="PANTHER" id="PTHR11406">
    <property type="entry name" value="PHOSPHOGLYCERATE KINASE"/>
    <property type="match status" value="1"/>
</dbReference>
<dbReference type="EMBL" id="CABEHT010000001">
    <property type="protein sequence ID" value="VTS23741.1"/>
    <property type="molecule type" value="Genomic_DNA"/>
</dbReference>
<comment type="pathway">
    <text evidence="3 13">Carbohydrate degradation; glycolysis; pyruvate from D-glyceraldehyde 3-phosphate: step 2/5.</text>
</comment>
<evidence type="ECO:0000256" key="16">
    <source>
        <dbReference type="RuleBase" id="RU000532"/>
    </source>
</evidence>
<dbReference type="GO" id="GO:0005829">
    <property type="term" value="C:cytosol"/>
    <property type="evidence" value="ECO:0007669"/>
    <property type="project" value="TreeGrafter"/>
</dbReference>
<evidence type="ECO:0000256" key="14">
    <source>
        <dbReference type="PIRSR" id="PIRSR000724-1"/>
    </source>
</evidence>
<evidence type="ECO:0000313" key="18">
    <source>
        <dbReference type="Proteomes" id="UP000394068"/>
    </source>
</evidence>
<dbReference type="AlphaFoldDB" id="A0A4U9YE90"/>
<evidence type="ECO:0000256" key="6">
    <source>
        <dbReference type="ARBA" id="ARBA00016471"/>
    </source>
</evidence>
<gene>
    <name evidence="13 17" type="primary">pgk</name>
    <name evidence="17" type="ORF">NCTC5386_01966</name>
</gene>
<dbReference type="PANTHER" id="PTHR11406:SF23">
    <property type="entry name" value="PHOSPHOGLYCERATE KINASE 1, CHLOROPLASTIC-RELATED"/>
    <property type="match status" value="1"/>
</dbReference>
<feature type="binding site" evidence="13">
    <location>
        <position position="119"/>
    </location>
    <ligand>
        <name>substrate</name>
    </ligand>
</feature>
<dbReference type="PROSITE" id="PS00111">
    <property type="entry name" value="PGLYCERATE_KINASE"/>
    <property type="match status" value="1"/>
</dbReference>
<evidence type="ECO:0000256" key="13">
    <source>
        <dbReference type="HAMAP-Rule" id="MF_00145"/>
    </source>
</evidence>
<dbReference type="UniPathway" id="UPA00109">
    <property type="reaction ID" value="UER00185"/>
</dbReference>
<dbReference type="Pfam" id="PF00162">
    <property type="entry name" value="PGK"/>
    <property type="match status" value="1"/>
</dbReference>
<feature type="binding site" evidence="13 15">
    <location>
        <begin position="354"/>
        <end position="357"/>
    </location>
    <ligand>
        <name>ATP</name>
        <dbReference type="ChEBI" id="CHEBI:30616"/>
    </ligand>
</feature>
<evidence type="ECO:0000256" key="1">
    <source>
        <dbReference type="ARBA" id="ARBA00000642"/>
    </source>
</evidence>
<keyword evidence="8 13" id="KW-0808">Transferase</keyword>
<keyword evidence="7 13" id="KW-0963">Cytoplasm</keyword>
<dbReference type="InterPro" id="IPR001576">
    <property type="entry name" value="Phosphoglycerate_kinase"/>
</dbReference>
<dbReference type="InterPro" id="IPR015911">
    <property type="entry name" value="Phosphoglycerate_kinase_CS"/>
</dbReference>
<feature type="binding site" evidence="13 14">
    <location>
        <begin position="21"/>
        <end position="23"/>
    </location>
    <ligand>
        <name>substrate</name>
    </ligand>
</feature>
<dbReference type="GO" id="GO:0004618">
    <property type="term" value="F:phosphoglycerate kinase activity"/>
    <property type="evidence" value="ECO:0007669"/>
    <property type="project" value="UniProtKB-UniRule"/>
</dbReference>
<dbReference type="FunFam" id="3.40.50.1260:FF:000001">
    <property type="entry name" value="Phosphoglycerate kinase"/>
    <property type="match status" value="1"/>
</dbReference>
<evidence type="ECO:0000313" key="17">
    <source>
        <dbReference type="EMBL" id="VTS23741.1"/>
    </source>
</evidence>
<protein>
    <recommendedName>
        <fullName evidence="6 13">Phosphoglycerate kinase</fullName>
        <ecNumber evidence="5 13">2.7.2.3</ecNumber>
    </recommendedName>
</protein>
<feature type="binding site" evidence="13 14">
    <location>
        <begin position="59"/>
        <end position="62"/>
    </location>
    <ligand>
        <name>substrate</name>
    </ligand>
</feature>
<evidence type="ECO:0000256" key="9">
    <source>
        <dbReference type="ARBA" id="ARBA00022741"/>
    </source>
</evidence>
<dbReference type="HAMAP" id="MF_00145">
    <property type="entry name" value="Phosphoglyc_kinase"/>
    <property type="match status" value="1"/>
</dbReference>
<keyword evidence="10 13" id="KW-0418">Kinase</keyword>
<organism evidence="17 18">
    <name type="scientific">Streptococcus pseudoporcinus</name>
    <dbReference type="NCBI Taxonomy" id="361101"/>
    <lineage>
        <taxon>Bacteria</taxon>
        <taxon>Bacillati</taxon>
        <taxon>Bacillota</taxon>
        <taxon>Bacilli</taxon>
        <taxon>Lactobacillales</taxon>
        <taxon>Streptococcaceae</taxon>
        <taxon>Streptococcus</taxon>
    </lineage>
</organism>
<dbReference type="SUPFAM" id="SSF53748">
    <property type="entry name" value="Phosphoglycerate kinase"/>
    <property type="match status" value="1"/>
</dbReference>
<dbReference type="GO" id="GO:0043531">
    <property type="term" value="F:ADP binding"/>
    <property type="evidence" value="ECO:0007669"/>
    <property type="project" value="TreeGrafter"/>
</dbReference>
<dbReference type="GO" id="GO:0005524">
    <property type="term" value="F:ATP binding"/>
    <property type="evidence" value="ECO:0007669"/>
    <property type="project" value="UniProtKB-KW"/>
</dbReference>
<reference evidence="17 18" key="1">
    <citation type="submission" date="2019-05" db="EMBL/GenBank/DDBJ databases">
        <authorList>
            <consortium name="Pathogen Informatics"/>
        </authorList>
    </citation>
    <scope>NUCLEOTIDE SEQUENCE [LARGE SCALE GENOMIC DNA]</scope>
    <source>
        <strain evidence="17 18">NCTC5386</strain>
    </source>
</reference>
<dbReference type="EC" id="2.7.2.3" evidence="5 13"/>
<dbReference type="FunFam" id="3.40.50.1260:FF:000008">
    <property type="entry name" value="Phosphoglycerate kinase"/>
    <property type="match status" value="1"/>
</dbReference>
<dbReference type="PRINTS" id="PR00477">
    <property type="entry name" value="PHGLYCKINASE"/>
</dbReference>
<dbReference type="InterPro" id="IPR015824">
    <property type="entry name" value="Phosphoglycerate_kinase_N"/>
</dbReference>
<keyword evidence="9 13" id="KW-0547">Nucleotide-binding</keyword>
<evidence type="ECO:0000256" key="11">
    <source>
        <dbReference type="ARBA" id="ARBA00022840"/>
    </source>
</evidence>
<dbReference type="Proteomes" id="UP000394068">
    <property type="component" value="Unassembled WGS sequence"/>
</dbReference>
<evidence type="ECO:0000256" key="12">
    <source>
        <dbReference type="ARBA" id="ARBA00023152"/>
    </source>
</evidence>
<dbReference type="Gene3D" id="3.40.50.1260">
    <property type="entry name" value="Phosphoglycerate kinase, N-terminal domain"/>
    <property type="match status" value="2"/>
</dbReference>
<dbReference type="PIRSF" id="PIRSF000724">
    <property type="entry name" value="Pgk"/>
    <property type="match status" value="1"/>
</dbReference>
<feature type="binding site" evidence="13">
    <location>
        <position position="157"/>
    </location>
    <ligand>
        <name>substrate</name>
    </ligand>
</feature>
<evidence type="ECO:0000256" key="5">
    <source>
        <dbReference type="ARBA" id="ARBA00013061"/>
    </source>
</evidence>
<evidence type="ECO:0000256" key="2">
    <source>
        <dbReference type="ARBA" id="ARBA00004496"/>
    </source>
</evidence>
<name>A0A4U9YE90_9STRE</name>
<feature type="binding site" evidence="14">
    <location>
        <position position="36"/>
    </location>
    <ligand>
        <name>(2R)-3-phosphoglycerate</name>
        <dbReference type="ChEBI" id="CHEBI:58272"/>
    </ligand>
</feature>
<accession>A0A4U9YE90</accession>
<proteinExistence type="inferred from homology"/>
<evidence type="ECO:0000256" key="3">
    <source>
        <dbReference type="ARBA" id="ARBA00004838"/>
    </source>
</evidence>
<evidence type="ECO:0000256" key="8">
    <source>
        <dbReference type="ARBA" id="ARBA00022679"/>
    </source>
</evidence>
<evidence type="ECO:0000256" key="4">
    <source>
        <dbReference type="ARBA" id="ARBA00008982"/>
    </source>
</evidence>
<dbReference type="GO" id="GO:0006094">
    <property type="term" value="P:gluconeogenesis"/>
    <property type="evidence" value="ECO:0007669"/>
    <property type="project" value="TreeGrafter"/>
</dbReference>
<dbReference type="RefSeq" id="WP_077322561.1">
    <property type="nucleotide sequence ID" value="NZ_CABEHT010000001.1"/>
</dbReference>
<keyword evidence="12 13" id="KW-0324">Glycolysis</keyword>
<feature type="binding site" evidence="14">
    <location>
        <position position="157"/>
    </location>
    <ligand>
        <name>(2R)-3-phosphoglycerate</name>
        <dbReference type="ChEBI" id="CHEBI:58272"/>
    </ligand>
</feature>
<dbReference type="GO" id="GO:0006096">
    <property type="term" value="P:glycolytic process"/>
    <property type="evidence" value="ECO:0007669"/>
    <property type="project" value="UniProtKB-UniRule"/>
</dbReference>
<feature type="binding site" evidence="13 15">
    <location>
        <position position="327"/>
    </location>
    <ligand>
        <name>ATP</name>
        <dbReference type="ChEBI" id="CHEBI:30616"/>
    </ligand>
</feature>
<feature type="binding site" evidence="13">
    <location>
        <position position="36"/>
    </location>
    <ligand>
        <name>substrate</name>
    </ligand>
</feature>
<evidence type="ECO:0000256" key="15">
    <source>
        <dbReference type="PIRSR" id="PIRSR000724-2"/>
    </source>
</evidence>
<comment type="catalytic activity">
    <reaction evidence="1 13 16">
        <text>(2R)-3-phosphoglycerate + ATP = (2R)-3-phospho-glyceroyl phosphate + ADP</text>
        <dbReference type="Rhea" id="RHEA:14801"/>
        <dbReference type="ChEBI" id="CHEBI:30616"/>
        <dbReference type="ChEBI" id="CHEBI:57604"/>
        <dbReference type="ChEBI" id="CHEBI:58272"/>
        <dbReference type="ChEBI" id="CHEBI:456216"/>
        <dbReference type="EC" id="2.7.2.3"/>
    </reaction>
</comment>
<comment type="similarity">
    <text evidence="4 13 16">Belongs to the phosphoglycerate kinase family.</text>
</comment>
<dbReference type="InterPro" id="IPR036043">
    <property type="entry name" value="Phosphoglycerate_kinase_sf"/>
</dbReference>
<evidence type="ECO:0000256" key="7">
    <source>
        <dbReference type="ARBA" id="ARBA00022490"/>
    </source>
</evidence>
<feature type="binding site" evidence="14">
    <location>
        <position position="119"/>
    </location>
    <ligand>
        <name>(2R)-3-phosphoglycerate</name>
        <dbReference type="ChEBI" id="CHEBI:58272"/>
    </ligand>
</feature>
<feature type="binding site" evidence="13 15">
    <location>
        <position position="208"/>
    </location>
    <ligand>
        <name>ATP</name>
        <dbReference type="ChEBI" id="CHEBI:30616"/>
    </ligand>
</feature>